<keyword evidence="1" id="KW-0732">Signal</keyword>
<evidence type="ECO:0000313" key="3">
    <source>
        <dbReference type="Proteomes" id="UP000663874"/>
    </source>
</evidence>
<name>A0A820HZD1_9BILA</name>
<reference evidence="2" key="1">
    <citation type="submission" date="2021-02" db="EMBL/GenBank/DDBJ databases">
        <authorList>
            <person name="Nowell W R."/>
        </authorList>
    </citation>
    <scope>NUCLEOTIDE SEQUENCE</scope>
</reference>
<evidence type="ECO:0000313" key="2">
    <source>
        <dbReference type="EMBL" id="CAF4301274.1"/>
    </source>
</evidence>
<dbReference type="EMBL" id="CAJOBE010033694">
    <property type="protein sequence ID" value="CAF4301274.1"/>
    <property type="molecule type" value="Genomic_DNA"/>
</dbReference>
<comment type="caution">
    <text evidence="2">The sequence shown here is derived from an EMBL/GenBank/DDBJ whole genome shotgun (WGS) entry which is preliminary data.</text>
</comment>
<evidence type="ECO:0008006" key="4">
    <source>
        <dbReference type="Google" id="ProtNLM"/>
    </source>
</evidence>
<proteinExistence type="predicted"/>
<dbReference type="Gene3D" id="2.130.10.130">
    <property type="entry name" value="Integrin alpha, N-terminal"/>
    <property type="match status" value="2"/>
</dbReference>
<protein>
    <recommendedName>
        <fullName evidence="4">VCBS repeat-containing protein</fullName>
    </recommendedName>
</protein>
<dbReference type="PANTHER" id="PTHR46580">
    <property type="entry name" value="SENSOR KINASE-RELATED"/>
    <property type="match status" value="1"/>
</dbReference>
<evidence type="ECO:0000256" key="1">
    <source>
        <dbReference type="ARBA" id="ARBA00022729"/>
    </source>
</evidence>
<organism evidence="2 3">
    <name type="scientific">Rotaria sordida</name>
    <dbReference type="NCBI Taxonomy" id="392033"/>
    <lineage>
        <taxon>Eukaryota</taxon>
        <taxon>Metazoa</taxon>
        <taxon>Spiralia</taxon>
        <taxon>Gnathifera</taxon>
        <taxon>Rotifera</taxon>
        <taxon>Eurotatoria</taxon>
        <taxon>Bdelloidea</taxon>
        <taxon>Philodinida</taxon>
        <taxon>Philodinidae</taxon>
        <taxon>Rotaria</taxon>
    </lineage>
</organism>
<feature type="non-terminal residue" evidence="2">
    <location>
        <position position="1"/>
    </location>
</feature>
<dbReference type="Proteomes" id="UP000663874">
    <property type="component" value="Unassembled WGS sequence"/>
</dbReference>
<dbReference type="InterPro" id="IPR028994">
    <property type="entry name" value="Integrin_alpha_N"/>
</dbReference>
<dbReference type="Pfam" id="PF13517">
    <property type="entry name" value="FG-GAP_3"/>
    <property type="match status" value="2"/>
</dbReference>
<dbReference type="SUPFAM" id="SSF69318">
    <property type="entry name" value="Integrin alpha N-terminal domain"/>
    <property type="match status" value="1"/>
</dbReference>
<dbReference type="InterPro" id="IPR013517">
    <property type="entry name" value="FG-GAP"/>
</dbReference>
<sequence length="227" mass="24682">VVTNPGNNNIALLFGYANEAFVKETTLSTGNGSQPQSFAIGDFNNDNHMDIAVVNSRTNNVGIFLGYGNNSFTNQLTYTTGVAPKAVALGDFNNDSNLDIVVVNSEDDNISIFLVYGNGSFTNQMTFSTGSNSEPYSVAVGDFNNDTLLDIIVANHGSNSVCVFLQYGNSNFSDPKFFSVGYGRLPFSVVVGDFNNDRKLDLVIANEGTDNLMMLHEYRTFQLTVRL</sequence>
<accession>A0A820HZD1</accession>
<gene>
    <name evidence="2" type="ORF">FNK824_LOCUS40651</name>
</gene>
<dbReference type="AlphaFoldDB" id="A0A820HZD1"/>